<dbReference type="InterPro" id="IPR005024">
    <property type="entry name" value="Snf7_fam"/>
</dbReference>
<sequence length="210" mass="23727">MGNTSSTPQPPKITAQDKAVLQLKIQRDRLIQYQQKLSLVTGRELQIAQELLRANNKSRALLALKKKKYQQSMLDKSYNQLATLEELIGNIEFKLVEKDFFAGLQTGSELLKQLNREVSLEKVEKIMDDTAEGIAYQEEVSEMLGSAINEQEAAEVEEELERMEREELAKQPAKVVLPEAPQNPLMPSVPSKVEERETGEKGRESSQAML</sequence>
<proteinExistence type="inferred from homology"/>
<dbReference type="Pfam" id="PF03357">
    <property type="entry name" value="Snf7"/>
    <property type="match status" value="1"/>
</dbReference>
<dbReference type="GO" id="GO:0000815">
    <property type="term" value="C:ESCRT III complex"/>
    <property type="evidence" value="ECO:0007669"/>
    <property type="project" value="TreeGrafter"/>
</dbReference>
<feature type="region of interest" description="Disordered" evidence="7">
    <location>
        <begin position="162"/>
        <end position="210"/>
    </location>
</feature>
<dbReference type="PANTHER" id="PTHR22761">
    <property type="entry name" value="CHARGED MULTIVESICULAR BODY PROTEIN"/>
    <property type="match status" value="1"/>
</dbReference>
<keyword evidence="4" id="KW-0967">Endosome</keyword>
<dbReference type="GO" id="GO:0006900">
    <property type="term" value="P:vesicle budding from membrane"/>
    <property type="evidence" value="ECO:0007669"/>
    <property type="project" value="TreeGrafter"/>
</dbReference>
<dbReference type="Gene3D" id="6.10.140.1230">
    <property type="match status" value="1"/>
</dbReference>
<dbReference type="RefSeq" id="XP_018982271.1">
    <property type="nucleotide sequence ID" value="XM_019130193.1"/>
</dbReference>
<protein>
    <recommendedName>
        <fullName evidence="10">Vacuolar protein sorting-associated protein 20</fullName>
    </recommendedName>
</protein>
<evidence type="ECO:0000256" key="5">
    <source>
        <dbReference type="ARBA" id="ARBA00022927"/>
    </source>
</evidence>
<dbReference type="GO" id="GO:0043328">
    <property type="term" value="P:protein transport to vacuole involved in ubiquitin-dependent protein catabolic process via the multivesicular body sorting pathway"/>
    <property type="evidence" value="ECO:0007669"/>
    <property type="project" value="EnsemblFungi"/>
</dbReference>
<dbReference type="OrthoDB" id="441172at2759"/>
<dbReference type="STRING" id="984486.A0A1E3QGW1"/>
<evidence type="ECO:0000256" key="2">
    <source>
        <dbReference type="ARBA" id="ARBA00006190"/>
    </source>
</evidence>
<dbReference type="EMBL" id="KV454445">
    <property type="protein sequence ID" value="ODQ76943.1"/>
    <property type="molecule type" value="Genomic_DNA"/>
</dbReference>
<evidence type="ECO:0000256" key="7">
    <source>
        <dbReference type="SAM" id="MobiDB-lite"/>
    </source>
</evidence>
<comment type="subcellular location">
    <subcellularLocation>
        <location evidence="1">Endosome membrane</location>
    </subcellularLocation>
</comment>
<dbReference type="GeneID" id="30148046"/>
<feature type="non-terminal residue" evidence="8">
    <location>
        <position position="210"/>
    </location>
</feature>
<evidence type="ECO:0000256" key="1">
    <source>
        <dbReference type="ARBA" id="ARBA00004608"/>
    </source>
</evidence>
<comment type="similarity">
    <text evidence="2">Belongs to the SNF7 family.</text>
</comment>
<keyword evidence="5" id="KW-0653">Protein transport</keyword>
<evidence type="ECO:0008006" key="10">
    <source>
        <dbReference type="Google" id="ProtNLM"/>
    </source>
</evidence>
<feature type="compositionally biased region" description="Basic and acidic residues" evidence="7">
    <location>
        <begin position="192"/>
        <end position="204"/>
    </location>
</feature>
<evidence type="ECO:0000256" key="6">
    <source>
        <dbReference type="ARBA" id="ARBA00023136"/>
    </source>
</evidence>
<evidence type="ECO:0000313" key="8">
    <source>
        <dbReference type="EMBL" id="ODQ76943.1"/>
    </source>
</evidence>
<organism evidence="8 9">
    <name type="scientific">Babjeviella inositovora NRRL Y-12698</name>
    <dbReference type="NCBI Taxonomy" id="984486"/>
    <lineage>
        <taxon>Eukaryota</taxon>
        <taxon>Fungi</taxon>
        <taxon>Dikarya</taxon>
        <taxon>Ascomycota</taxon>
        <taxon>Saccharomycotina</taxon>
        <taxon>Pichiomycetes</taxon>
        <taxon>Serinales incertae sedis</taxon>
        <taxon>Babjeviella</taxon>
    </lineage>
</organism>
<evidence type="ECO:0000256" key="3">
    <source>
        <dbReference type="ARBA" id="ARBA00022448"/>
    </source>
</evidence>
<keyword evidence="9" id="KW-1185">Reference proteome</keyword>
<evidence type="ECO:0000313" key="9">
    <source>
        <dbReference type="Proteomes" id="UP000094336"/>
    </source>
</evidence>
<accession>A0A1E3QGW1</accession>
<dbReference type="AlphaFoldDB" id="A0A1E3QGW1"/>
<keyword evidence="6" id="KW-0472">Membrane</keyword>
<gene>
    <name evidence="8" type="ORF">BABINDRAFT_163945</name>
</gene>
<dbReference type="GO" id="GO:0005771">
    <property type="term" value="C:multivesicular body"/>
    <property type="evidence" value="ECO:0007669"/>
    <property type="project" value="TreeGrafter"/>
</dbReference>
<keyword evidence="3" id="KW-0813">Transport</keyword>
<reference evidence="9" key="1">
    <citation type="submission" date="2016-05" db="EMBL/GenBank/DDBJ databases">
        <title>Comparative genomics of biotechnologically important yeasts.</title>
        <authorList>
            <consortium name="DOE Joint Genome Institute"/>
            <person name="Riley R."/>
            <person name="Haridas S."/>
            <person name="Wolfe K.H."/>
            <person name="Lopes M.R."/>
            <person name="Hittinger C.T."/>
            <person name="Goker M."/>
            <person name="Salamov A."/>
            <person name="Wisecaver J."/>
            <person name="Long T.M."/>
            <person name="Aerts A.L."/>
            <person name="Barry K."/>
            <person name="Choi C."/>
            <person name="Clum A."/>
            <person name="Coughlan A.Y."/>
            <person name="Deshpande S."/>
            <person name="Douglass A.P."/>
            <person name="Hanson S.J."/>
            <person name="Klenk H.-P."/>
            <person name="Labutti K."/>
            <person name="Lapidus A."/>
            <person name="Lindquist E."/>
            <person name="Lipzen A."/>
            <person name="Meier-Kolthoff J.P."/>
            <person name="Ohm R.A."/>
            <person name="Otillar R.P."/>
            <person name="Pangilinan J."/>
            <person name="Peng Y."/>
            <person name="Rokas A."/>
            <person name="Rosa C.A."/>
            <person name="Scheuner C."/>
            <person name="Sibirny A.A."/>
            <person name="Slot J.C."/>
            <person name="Stielow J.B."/>
            <person name="Sun H."/>
            <person name="Kurtzman C.P."/>
            <person name="Blackwell M."/>
            <person name="Grigoriev I.V."/>
            <person name="Jeffries T.W."/>
        </authorList>
    </citation>
    <scope>NUCLEOTIDE SEQUENCE [LARGE SCALE GENOMIC DNA]</scope>
    <source>
        <strain evidence="9">NRRL Y-12698</strain>
    </source>
</reference>
<dbReference type="PANTHER" id="PTHR22761:SF5">
    <property type="entry name" value="CHARGED MULTIVESICULAR BODY PROTEIN 6"/>
    <property type="match status" value="1"/>
</dbReference>
<name>A0A1E3QGW1_9ASCO</name>
<evidence type="ECO:0000256" key="4">
    <source>
        <dbReference type="ARBA" id="ARBA00022753"/>
    </source>
</evidence>
<dbReference type="Proteomes" id="UP000094336">
    <property type="component" value="Unassembled WGS sequence"/>
</dbReference>